<evidence type="ECO:0000256" key="6">
    <source>
        <dbReference type="ARBA" id="ARBA00022989"/>
    </source>
</evidence>
<dbReference type="PANTHER" id="PTHR21137">
    <property type="entry name" value="ODORANT RECEPTOR"/>
    <property type="match status" value="1"/>
</dbReference>
<keyword evidence="4 10" id="KW-0812">Transmembrane</keyword>
<feature type="transmembrane region" description="Helical" evidence="10">
    <location>
        <begin position="92"/>
        <end position="112"/>
    </location>
</feature>
<proteinExistence type="evidence at transcript level"/>
<comment type="caution">
    <text evidence="10">Lacks conserved residue(s) required for the propagation of feature annotation.</text>
</comment>
<dbReference type="InterPro" id="IPR004117">
    <property type="entry name" value="7tm6_olfct_rcpt"/>
</dbReference>
<evidence type="ECO:0000256" key="2">
    <source>
        <dbReference type="ARBA" id="ARBA00022475"/>
    </source>
</evidence>
<evidence type="ECO:0000256" key="1">
    <source>
        <dbReference type="ARBA" id="ARBA00004651"/>
    </source>
</evidence>
<reference evidence="11" key="1">
    <citation type="journal article" date="2017" name="Comp. Biochem. Physiol. Part D Genomics Proteomics">
        <title>Candidate chemosensory genes identified in the endoparasitoid Meteorus pulchricornis (Hymenoptera: Braconidae) by antennal transcriptome analysis.</title>
        <authorList>
            <person name="Sheng S."/>
            <person name="Liao C.W."/>
            <person name="Zheng Y."/>
            <person name="Zhou Y."/>
            <person name="Xu Y."/>
            <person name="Song W.M."/>
            <person name="He P."/>
            <person name="Zhang J."/>
            <person name="Wu F.A."/>
        </authorList>
    </citation>
    <scope>NUCLEOTIDE SEQUENCE</scope>
    <source>
        <strain evidence="11">Zhenjiang</strain>
    </source>
</reference>
<evidence type="ECO:0000256" key="10">
    <source>
        <dbReference type="RuleBase" id="RU351113"/>
    </source>
</evidence>
<evidence type="ECO:0000256" key="4">
    <source>
        <dbReference type="ARBA" id="ARBA00022692"/>
    </source>
</evidence>
<comment type="similarity">
    <text evidence="10">Belongs to the insect chemoreceptor superfamily. Heteromeric odorant receptor channel (TC 1.A.69) family.</text>
</comment>
<feature type="transmembrane region" description="Helical" evidence="10">
    <location>
        <begin position="237"/>
        <end position="256"/>
    </location>
</feature>
<feature type="transmembrane region" description="Helical" evidence="10">
    <location>
        <begin position="9"/>
        <end position="27"/>
    </location>
</feature>
<keyword evidence="6 10" id="KW-1133">Transmembrane helix</keyword>
<keyword evidence="5 10" id="KW-0552">Olfaction</keyword>
<dbReference type="GO" id="GO:0007165">
    <property type="term" value="P:signal transduction"/>
    <property type="evidence" value="ECO:0007669"/>
    <property type="project" value="UniProtKB-KW"/>
</dbReference>
<sequence>MIIFDFKWWISWMNSLLLALPLMYAVYHQTRDVISFVTALGTCASCFQIMIKMVICKFMRQRMQFILDDMERFVRDAEPLEKEIFLHYIKRCGILHISYLIFTLSSIIAMIITPMVSRIPFPTGAKYPFSVHTHPLFDIIYIQQSAAALQIVSMIAIDCQIATMLWYIISRLKMLEEATRAIFNAKEFHLCIRQHQHLLWMASEVTSIARYILLTTVTMATIALITCGIYIVGNQPIAMKIRIGIVITSYCVLVFVNAWPSEMMMRSCEDIGTAIYESAWIESDFNKNIVLVVQRCRNPPVISVAGLLPILSMNYYTKFLSKTFSFFTTLRIILAKIEAHNAPILDTK</sequence>
<dbReference type="PANTHER" id="PTHR21137:SF35">
    <property type="entry name" value="ODORANT RECEPTOR 19A-RELATED"/>
    <property type="match status" value="1"/>
</dbReference>
<feature type="transmembrane region" description="Helical" evidence="10">
    <location>
        <begin position="147"/>
        <end position="169"/>
    </location>
</feature>
<feature type="transmembrane region" description="Helical" evidence="10">
    <location>
        <begin position="33"/>
        <end position="55"/>
    </location>
</feature>
<dbReference type="EMBL" id="KY445511">
    <property type="protein sequence ID" value="AQN78446.1"/>
    <property type="molecule type" value="mRNA"/>
</dbReference>
<dbReference type="AlphaFoldDB" id="A0A1S5VFM9"/>
<comment type="subcellular location">
    <subcellularLocation>
        <location evidence="1 10">Cell membrane</location>
        <topology evidence="1 10">Multi-pass membrane protein</topology>
    </subcellularLocation>
</comment>
<keyword evidence="7 10" id="KW-0472">Membrane</keyword>
<accession>A0A1S5VFM9</accession>
<dbReference type="GO" id="GO:0005549">
    <property type="term" value="F:odorant binding"/>
    <property type="evidence" value="ECO:0007669"/>
    <property type="project" value="InterPro"/>
</dbReference>
<name>A0A1S5VFM9_9HYME</name>
<feature type="transmembrane region" description="Helical" evidence="10">
    <location>
        <begin position="211"/>
        <end position="231"/>
    </location>
</feature>
<evidence type="ECO:0000256" key="9">
    <source>
        <dbReference type="ARBA" id="ARBA00023224"/>
    </source>
</evidence>
<protein>
    <recommendedName>
        <fullName evidence="10">Odorant receptor</fullName>
    </recommendedName>
</protein>
<dbReference type="Pfam" id="PF02949">
    <property type="entry name" value="7tm_6"/>
    <property type="match status" value="1"/>
</dbReference>
<evidence type="ECO:0000256" key="3">
    <source>
        <dbReference type="ARBA" id="ARBA00022606"/>
    </source>
</evidence>
<evidence type="ECO:0000256" key="7">
    <source>
        <dbReference type="ARBA" id="ARBA00023136"/>
    </source>
</evidence>
<keyword evidence="8 10" id="KW-0675">Receptor</keyword>
<organism evidence="11">
    <name type="scientific">Meteorus pulchricornis</name>
    <dbReference type="NCBI Taxonomy" id="51522"/>
    <lineage>
        <taxon>Eukaryota</taxon>
        <taxon>Metazoa</taxon>
        <taxon>Ecdysozoa</taxon>
        <taxon>Arthropoda</taxon>
        <taxon>Hexapoda</taxon>
        <taxon>Insecta</taxon>
        <taxon>Pterygota</taxon>
        <taxon>Neoptera</taxon>
        <taxon>Endopterygota</taxon>
        <taxon>Hymenoptera</taxon>
        <taxon>Apocrita</taxon>
        <taxon>Ichneumonoidea</taxon>
        <taxon>Braconidae</taxon>
        <taxon>Meteorinae</taxon>
        <taxon>Meteorus</taxon>
    </lineage>
</organism>
<evidence type="ECO:0000256" key="8">
    <source>
        <dbReference type="ARBA" id="ARBA00023170"/>
    </source>
</evidence>
<keyword evidence="2" id="KW-1003">Cell membrane</keyword>
<dbReference type="GO" id="GO:0004984">
    <property type="term" value="F:olfactory receptor activity"/>
    <property type="evidence" value="ECO:0007669"/>
    <property type="project" value="InterPro"/>
</dbReference>
<evidence type="ECO:0000256" key="5">
    <source>
        <dbReference type="ARBA" id="ARBA00022725"/>
    </source>
</evidence>
<keyword evidence="9 10" id="KW-0807">Transducer</keyword>
<evidence type="ECO:0000313" key="11">
    <source>
        <dbReference type="EMBL" id="AQN78446.1"/>
    </source>
</evidence>
<keyword evidence="3 10" id="KW-0716">Sensory transduction</keyword>
<dbReference type="GO" id="GO:0005886">
    <property type="term" value="C:plasma membrane"/>
    <property type="evidence" value="ECO:0007669"/>
    <property type="project" value="UniProtKB-SubCell"/>
</dbReference>